<evidence type="ECO:0000256" key="13">
    <source>
        <dbReference type="ARBA" id="ARBA00023055"/>
    </source>
</evidence>
<evidence type="ECO:0000313" key="22">
    <source>
        <dbReference type="EMBL" id="EKG13685.1"/>
    </source>
</evidence>
<comment type="similarity">
    <text evidence="4">Belongs to the ATP-dependent AMP-binding enzyme family.</text>
</comment>
<evidence type="ECO:0000256" key="11">
    <source>
        <dbReference type="ARBA" id="ARBA00022840"/>
    </source>
</evidence>
<protein>
    <recommendedName>
        <fullName evidence="18">Very long-chain fatty acid transport protein</fullName>
    </recommendedName>
    <alternativeName>
        <fullName evidence="19">Very-long-chain acyl-CoA synthetase</fullName>
    </alternativeName>
</protein>
<keyword evidence="11" id="KW-0067">ATP-binding</keyword>
<evidence type="ECO:0000256" key="14">
    <source>
        <dbReference type="ARBA" id="ARBA00023136"/>
    </source>
</evidence>
<evidence type="ECO:0000256" key="15">
    <source>
        <dbReference type="ARBA" id="ARBA00023140"/>
    </source>
</evidence>
<dbReference type="eggNOG" id="KOG1179">
    <property type="taxonomic scope" value="Eukaryota"/>
</dbReference>
<evidence type="ECO:0000256" key="8">
    <source>
        <dbReference type="ARBA" id="ARBA00022677"/>
    </source>
</evidence>
<gene>
    <name evidence="22" type="ORF">MPH_09151</name>
</gene>
<evidence type="ECO:0000259" key="20">
    <source>
        <dbReference type="Pfam" id="PF00501"/>
    </source>
</evidence>
<dbReference type="GO" id="GO:0005524">
    <property type="term" value="F:ATP binding"/>
    <property type="evidence" value="ECO:0007669"/>
    <property type="project" value="UniProtKB-KW"/>
</dbReference>
<dbReference type="PANTHER" id="PTHR43107:SF6">
    <property type="entry name" value="ACYL-COA SYNTHETASE FAMILY PROTEIN (CEFD1), PUTATIVE (AFU_ORTHOLOGUE AFUA_6G03630)-RELATED"/>
    <property type="match status" value="1"/>
</dbReference>
<keyword evidence="15" id="KW-0576">Peroxisome</keyword>
<dbReference type="STRING" id="1126212.K2S9W6"/>
<dbReference type="Pfam" id="PF00501">
    <property type="entry name" value="AMP-binding"/>
    <property type="match status" value="1"/>
</dbReference>
<dbReference type="Gene3D" id="3.40.50.12780">
    <property type="entry name" value="N-terminal domain of ligase-like"/>
    <property type="match status" value="1"/>
</dbReference>
<dbReference type="AlphaFoldDB" id="K2S9W6"/>
<keyword evidence="8" id="KW-0551">Lipid droplet</keyword>
<dbReference type="SUPFAM" id="SSF56801">
    <property type="entry name" value="Acetyl-CoA synthetase-like"/>
    <property type="match status" value="1"/>
</dbReference>
<evidence type="ECO:0000256" key="17">
    <source>
        <dbReference type="ARBA" id="ARBA00060276"/>
    </source>
</evidence>
<dbReference type="InterPro" id="IPR000873">
    <property type="entry name" value="AMP-dep_synth/lig_dom"/>
</dbReference>
<keyword evidence="12" id="KW-1133">Transmembrane helix</keyword>
<evidence type="ECO:0000256" key="16">
    <source>
        <dbReference type="ARBA" id="ARBA00051585"/>
    </source>
</evidence>
<comment type="subcellular location">
    <subcellularLocation>
        <location evidence="3">Cell membrane</location>
        <topology evidence="3">Multi-pass membrane protein</topology>
    </subcellularLocation>
    <subcellularLocation>
        <location evidence="1">Lipid droplet</location>
    </subcellularLocation>
    <subcellularLocation>
        <location evidence="2">Peroxisome membrane</location>
        <topology evidence="2">Multi-pass membrane protein</topology>
    </subcellularLocation>
</comment>
<dbReference type="PROSITE" id="PS00455">
    <property type="entry name" value="AMP_BINDING"/>
    <property type="match status" value="1"/>
</dbReference>
<evidence type="ECO:0000256" key="6">
    <source>
        <dbReference type="ARBA" id="ARBA00022475"/>
    </source>
</evidence>
<keyword evidence="7 22" id="KW-0436">Ligase</keyword>
<evidence type="ECO:0000256" key="7">
    <source>
        <dbReference type="ARBA" id="ARBA00022598"/>
    </source>
</evidence>
<dbReference type="GO" id="GO:0005324">
    <property type="term" value="F:long-chain fatty acid transmembrane transporter activity"/>
    <property type="evidence" value="ECO:0007669"/>
    <property type="project" value="TreeGrafter"/>
</dbReference>
<comment type="catalytic activity">
    <reaction evidence="16">
        <text>a very long-chain fatty acid + ATP + CoA = a very long-chain fatty acyl-CoA + AMP + diphosphate</text>
        <dbReference type="Rhea" id="RHEA:54536"/>
        <dbReference type="ChEBI" id="CHEBI:30616"/>
        <dbReference type="ChEBI" id="CHEBI:33019"/>
        <dbReference type="ChEBI" id="CHEBI:57287"/>
        <dbReference type="ChEBI" id="CHEBI:58950"/>
        <dbReference type="ChEBI" id="CHEBI:138261"/>
        <dbReference type="ChEBI" id="CHEBI:456215"/>
    </reaction>
</comment>
<dbReference type="GO" id="GO:0009898">
    <property type="term" value="C:cytoplasmic side of plasma membrane"/>
    <property type="evidence" value="ECO:0007669"/>
    <property type="project" value="TreeGrafter"/>
</dbReference>
<dbReference type="Proteomes" id="UP000007129">
    <property type="component" value="Unassembled WGS sequence"/>
</dbReference>
<comment type="function">
    <text evidence="17">Acyl-CoA synthetase required for both the import of long chain fatty acids (LCFAs) (C14-C18) and the activation very long chain fatty acids (VLCFAs) (C20-C26) by esterification of the fatty acids into metabolically active CoA-thioesters for subsequent degradation or incorporation into phospholipids. The transport and fatty acyl-CoA synthetase activities are genetically separable and are thus independent activities. Esterifies VLCFAs in the peroxisome matrix. The VLCFAs are actively transported into peroxisomes by a PXA1-PXA2 heterodimeric transporter in the peroxisomal membrane.</text>
</comment>
<evidence type="ECO:0000259" key="21">
    <source>
        <dbReference type="Pfam" id="PF13193"/>
    </source>
</evidence>
<dbReference type="FunFam" id="3.30.300.30:FF:000020">
    <property type="entry name" value="Long-chain fatty acid transporter"/>
    <property type="match status" value="1"/>
</dbReference>
<dbReference type="Pfam" id="PF13193">
    <property type="entry name" value="AMP-binding_C"/>
    <property type="match status" value="1"/>
</dbReference>
<reference evidence="22 23" key="1">
    <citation type="journal article" date="2012" name="BMC Genomics">
        <title>Tools to kill: Genome of one of the most destructive plant pathogenic fungi Macrophomina phaseolina.</title>
        <authorList>
            <person name="Islam M.S."/>
            <person name="Haque M.S."/>
            <person name="Islam M.M."/>
            <person name="Emdad E.M."/>
            <person name="Halim A."/>
            <person name="Hossen Q.M.M."/>
            <person name="Hossain M.Z."/>
            <person name="Ahmed B."/>
            <person name="Rahim S."/>
            <person name="Rahman M.S."/>
            <person name="Alam M.M."/>
            <person name="Hou S."/>
            <person name="Wan X."/>
            <person name="Saito J.A."/>
            <person name="Alam M."/>
        </authorList>
    </citation>
    <scope>NUCLEOTIDE SEQUENCE [LARGE SCALE GENOMIC DNA]</scope>
    <source>
        <strain evidence="22 23">MS6</strain>
    </source>
</reference>
<dbReference type="InParanoid" id="K2S9W6"/>
<evidence type="ECO:0000256" key="2">
    <source>
        <dbReference type="ARBA" id="ARBA00004585"/>
    </source>
</evidence>
<dbReference type="Gene3D" id="3.30.300.30">
    <property type="match status" value="1"/>
</dbReference>
<accession>K2S9W6</accession>
<dbReference type="GO" id="GO:0005778">
    <property type="term" value="C:peroxisomal membrane"/>
    <property type="evidence" value="ECO:0007669"/>
    <property type="project" value="UniProtKB-SubCell"/>
</dbReference>
<dbReference type="OrthoDB" id="196650at2759"/>
<keyword evidence="5" id="KW-0813">Transport</keyword>
<organism evidence="22 23">
    <name type="scientific">Macrophomina phaseolina (strain MS6)</name>
    <name type="common">Charcoal rot fungus</name>
    <dbReference type="NCBI Taxonomy" id="1126212"/>
    <lineage>
        <taxon>Eukaryota</taxon>
        <taxon>Fungi</taxon>
        <taxon>Dikarya</taxon>
        <taxon>Ascomycota</taxon>
        <taxon>Pezizomycotina</taxon>
        <taxon>Dothideomycetes</taxon>
        <taxon>Dothideomycetes incertae sedis</taxon>
        <taxon>Botryosphaeriales</taxon>
        <taxon>Botryosphaeriaceae</taxon>
        <taxon>Macrophomina</taxon>
    </lineage>
</organism>
<comment type="caution">
    <text evidence="22">The sequence shown here is derived from an EMBL/GenBank/DDBJ whole genome shotgun (WGS) entry which is preliminary data.</text>
</comment>
<feature type="domain" description="AMP-binding enzyme C-terminal" evidence="21">
    <location>
        <begin position="507"/>
        <end position="578"/>
    </location>
</feature>
<keyword evidence="6" id="KW-1003">Cell membrane</keyword>
<evidence type="ECO:0000256" key="4">
    <source>
        <dbReference type="ARBA" id="ARBA00006432"/>
    </source>
</evidence>
<dbReference type="InterPro" id="IPR045851">
    <property type="entry name" value="AMP-bd_C_sf"/>
</dbReference>
<dbReference type="GO" id="GO:0004467">
    <property type="term" value="F:long-chain fatty acid-CoA ligase activity"/>
    <property type="evidence" value="ECO:0007669"/>
    <property type="project" value="TreeGrafter"/>
</dbReference>
<dbReference type="FunFam" id="3.40.50.12780:FF:000019">
    <property type="entry name" value="Long-chain fatty acid transporter"/>
    <property type="match status" value="1"/>
</dbReference>
<dbReference type="HOGENOM" id="CLU_000022_46_3_1"/>
<dbReference type="VEuPathDB" id="FungiDB:MPH_09151"/>
<dbReference type="PANTHER" id="PTHR43107">
    <property type="entry name" value="LONG-CHAIN FATTY ACID TRANSPORT PROTEIN"/>
    <property type="match status" value="1"/>
</dbReference>
<dbReference type="GO" id="GO:0044539">
    <property type="term" value="P:long-chain fatty acid import into cell"/>
    <property type="evidence" value="ECO:0007669"/>
    <property type="project" value="TreeGrafter"/>
</dbReference>
<dbReference type="InterPro" id="IPR042099">
    <property type="entry name" value="ANL_N_sf"/>
</dbReference>
<dbReference type="EMBL" id="AHHD01000387">
    <property type="protein sequence ID" value="EKG13685.1"/>
    <property type="molecule type" value="Genomic_DNA"/>
</dbReference>
<name>K2S9W6_MACPH</name>
<evidence type="ECO:0000256" key="5">
    <source>
        <dbReference type="ARBA" id="ARBA00022448"/>
    </source>
</evidence>
<keyword evidence="14" id="KW-0472">Membrane</keyword>
<keyword evidence="10" id="KW-0547">Nucleotide-binding</keyword>
<evidence type="ECO:0000256" key="9">
    <source>
        <dbReference type="ARBA" id="ARBA00022692"/>
    </source>
</evidence>
<dbReference type="InterPro" id="IPR020845">
    <property type="entry name" value="AMP-binding_CS"/>
</dbReference>
<keyword evidence="9" id="KW-0812">Transmembrane</keyword>
<feature type="domain" description="AMP-dependent synthetase/ligase" evidence="20">
    <location>
        <begin position="66"/>
        <end position="450"/>
    </location>
</feature>
<evidence type="ECO:0000256" key="12">
    <source>
        <dbReference type="ARBA" id="ARBA00022989"/>
    </source>
</evidence>
<evidence type="ECO:0000256" key="3">
    <source>
        <dbReference type="ARBA" id="ARBA00004651"/>
    </source>
</evidence>
<evidence type="ECO:0000313" key="23">
    <source>
        <dbReference type="Proteomes" id="UP000007129"/>
    </source>
</evidence>
<keyword evidence="13" id="KW-0445">Lipid transport</keyword>
<evidence type="ECO:0000256" key="18">
    <source>
        <dbReference type="ARBA" id="ARBA00068795"/>
    </source>
</evidence>
<proteinExistence type="inferred from homology"/>
<evidence type="ECO:0000256" key="1">
    <source>
        <dbReference type="ARBA" id="ARBA00004502"/>
    </source>
</evidence>
<evidence type="ECO:0000256" key="19">
    <source>
        <dbReference type="ARBA" id="ARBA00078285"/>
    </source>
</evidence>
<dbReference type="GO" id="GO:0005811">
    <property type="term" value="C:lipid droplet"/>
    <property type="evidence" value="ECO:0007669"/>
    <property type="project" value="UniProtKB-SubCell"/>
</dbReference>
<evidence type="ECO:0000256" key="10">
    <source>
        <dbReference type="ARBA" id="ARBA00022741"/>
    </source>
</evidence>
<sequence length="654" mass="73052">MTTAETDSIPAPVAAAAVAGASAAALYLDAKFHISQDLRNQRSVEREIAEFQKKARTNRNSLWYNFEAQVKRLPPTEQCLWSRAASYTWRDTHQHACRYSSFLLDHGVQPNTLVAFYLQNSPDFVFALLGAWAVGSSPALINYNLGGQGLVHCLKISGATVLLVDADEGCRQRIEEMRSEIEGALGMTIVVVDEQTKREIAAREATRPEDRYRDGVKPTDPMCLMYTSGSTGLPKACPFEVGRAFAITNPRIEACGLKPGPNGDRWYNCMPLYHGTGHTVAVSCLTTGVTLCIGRKFSTSNFWKDVRDSDATAFVYVGETARYLLAAPPSPLDKQHRVKLMFGNGLRPDVWRKFGERFGVETVAEFFNSTEGVFALMNICRGEFTQGSVGHNGLISRWKLHDVYVPVEIDHETGDMYRDPKTGFARRKPYEEGGEILVRVPAESAFVGYWRNPDATRKKFVRDVFRKGDLFYRTGDALRRTSDGRWYFMDRLGDTFRWKSENVSTAEVAEVLGRYPGVLEAIVYGVEVPGHDGRAGCAALHLPPESRSSKQFYDALLAYARKSMPKYAVPIFLRITANMQPMHNNKQNKTPLKNEGIDVKKIAEGDMSEDKILWLPEALNIRGRGEGYVEFTEADLEALKAAAASHGRHETARL</sequence>
<dbReference type="InterPro" id="IPR025110">
    <property type="entry name" value="AMP-bd_C"/>
</dbReference>